<feature type="transmembrane region" description="Helical" evidence="2">
    <location>
        <begin position="520"/>
        <end position="544"/>
    </location>
</feature>
<feature type="coiled-coil region" evidence="1">
    <location>
        <begin position="171"/>
        <end position="198"/>
    </location>
</feature>
<dbReference type="Gramene" id="OB07G19840.1">
    <property type="protein sequence ID" value="OB07G19840.1"/>
    <property type="gene ID" value="OB07G19840"/>
</dbReference>
<dbReference type="InterPro" id="IPR004158">
    <property type="entry name" value="DUF247_pln"/>
</dbReference>
<dbReference type="eggNOG" id="ENOG502SHQ2">
    <property type="taxonomic scope" value="Eukaryota"/>
</dbReference>
<dbReference type="Pfam" id="PF03140">
    <property type="entry name" value="DUF247"/>
    <property type="match status" value="1"/>
</dbReference>
<evidence type="ECO:0000313" key="3">
    <source>
        <dbReference type="EnsemblPlants" id="OB07G19840.1"/>
    </source>
</evidence>
<gene>
    <name evidence="3" type="primary">LOC102712375</name>
</gene>
<proteinExistence type="predicted"/>
<evidence type="ECO:0000313" key="4">
    <source>
        <dbReference type="Proteomes" id="UP000006038"/>
    </source>
</evidence>
<keyword evidence="2" id="KW-0472">Membrane</keyword>
<evidence type="ECO:0000256" key="2">
    <source>
        <dbReference type="SAM" id="Phobius"/>
    </source>
</evidence>
<dbReference type="OMA" id="GRCWIWN"/>
<keyword evidence="4" id="KW-1185">Reference proteome</keyword>
<keyword evidence="2" id="KW-1133">Transmembrane helix</keyword>
<reference evidence="3" key="1">
    <citation type="journal article" date="2013" name="Nat. Commun.">
        <title>Whole-genome sequencing of Oryza brachyantha reveals mechanisms underlying Oryza genome evolution.</title>
        <authorList>
            <person name="Chen J."/>
            <person name="Huang Q."/>
            <person name="Gao D."/>
            <person name="Wang J."/>
            <person name="Lang Y."/>
            <person name="Liu T."/>
            <person name="Li B."/>
            <person name="Bai Z."/>
            <person name="Luis Goicoechea J."/>
            <person name="Liang C."/>
            <person name="Chen C."/>
            <person name="Zhang W."/>
            <person name="Sun S."/>
            <person name="Liao Y."/>
            <person name="Zhang X."/>
            <person name="Yang L."/>
            <person name="Song C."/>
            <person name="Wang M."/>
            <person name="Shi J."/>
            <person name="Liu G."/>
            <person name="Liu J."/>
            <person name="Zhou H."/>
            <person name="Zhou W."/>
            <person name="Yu Q."/>
            <person name="An N."/>
            <person name="Chen Y."/>
            <person name="Cai Q."/>
            <person name="Wang B."/>
            <person name="Liu B."/>
            <person name="Min J."/>
            <person name="Huang Y."/>
            <person name="Wu H."/>
            <person name="Li Z."/>
            <person name="Zhang Y."/>
            <person name="Yin Y."/>
            <person name="Song W."/>
            <person name="Jiang J."/>
            <person name="Jackson S.A."/>
            <person name="Wing R.A."/>
            <person name="Wang J."/>
            <person name="Chen M."/>
        </authorList>
    </citation>
    <scope>NUCLEOTIDE SEQUENCE [LARGE SCALE GENOMIC DNA]</scope>
    <source>
        <strain evidence="3">cv. IRGC 101232</strain>
    </source>
</reference>
<protein>
    <submittedName>
        <fullName evidence="3">Uncharacterized protein</fullName>
    </submittedName>
</protein>
<accession>J3MKQ2</accession>
<dbReference type="PANTHER" id="PTHR31170">
    <property type="entry name" value="BNAC04G53230D PROTEIN"/>
    <property type="match status" value="1"/>
</dbReference>
<dbReference type="AlphaFoldDB" id="J3MKQ2"/>
<keyword evidence="1" id="KW-0175">Coiled coil</keyword>
<evidence type="ECO:0000256" key="1">
    <source>
        <dbReference type="SAM" id="Coils"/>
    </source>
</evidence>
<name>J3MKQ2_ORYBR</name>
<dbReference type="Proteomes" id="UP000006038">
    <property type="component" value="Chromosome 7"/>
</dbReference>
<dbReference type="HOGENOM" id="CLU_020188_0_4_1"/>
<sequence length="549" mass="62614">MRRHGCQLLLVDAVDGHIRNTGVLTAASSRNTRRMDNTERGCRCCAWVERTPRDLERAALVFGSRRHVGAENGRRSLDRADARRGNLHPIQDQLAASRRNLDRISHGPCTIYRVPPEILAVDRGAYKPMVVGIGPYCDDKGPGSKLKQLEDHKWRCANKLISKSCCARGHRVTQENLLQNCLQEMKNLETRIRSSYSEEISMGSDELAMMMALDGCFILHLLLKHHTGAAHGEQGNNVVDDDGDDDDDWTQVIGRCWIWNLVKYDLLLLQNQIPFFVIRTLYRLLIVDGEEMEQRLISGGLQLFSTLYPLRKDVNFTVPSDQIHHLLHLVYLSILPPKNSPDFPAQQQNLSEETAQQQNLPREVLPFWIPSVKELMESGVKFTKKKNAQVFMDITFQRGVLEIPELKIFDHSNFLLRNLIAFEQCYPDNHFHITSYAAFMGCLLRSKEDARILHLKGVLINGTTKGEYANGFFSQISSGAHSPSDRNYLGGLTEEIMKYHGKRHNRWRAALRRNYCTNPWVIISVIAAFLLLFLAVTNTVVALLSRFKR</sequence>
<reference evidence="3" key="2">
    <citation type="submission" date="2013-04" db="UniProtKB">
        <authorList>
            <consortium name="EnsemblPlants"/>
        </authorList>
    </citation>
    <scope>IDENTIFICATION</scope>
</reference>
<dbReference type="PANTHER" id="PTHR31170:SF25">
    <property type="entry name" value="BNAA09G04570D PROTEIN"/>
    <property type="match status" value="1"/>
</dbReference>
<keyword evidence="2" id="KW-0812">Transmembrane</keyword>
<organism evidence="3">
    <name type="scientific">Oryza brachyantha</name>
    <name type="common">malo sina</name>
    <dbReference type="NCBI Taxonomy" id="4533"/>
    <lineage>
        <taxon>Eukaryota</taxon>
        <taxon>Viridiplantae</taxon>
        <taxon>Streptophyta</taxon>
        <taxon>Embryophyta</taxon>
        <taxon>Tracheophyta</taxon>
        <taxon>Spermatophyta</taxon>
        <taxon>Magnoliopsida</taxon>
        <taxon>Liliopsida</taxon>
        <taxon>Poales</taxon>
        <taxon>Poaceae</taxon>
        <taxon>BOP clade</taxon>
        <taxon>Oryzoideae</taxon>
        <taxon>Oryzeae</taxon>
        <taxon>Oryzinae</taxon>
        <taxon>Oryza</taxon>
    </lineage>
</organism>
<dbReference type="STRING" id="4533.J3MKQ2"/>
<dbReference type="EnsemblPlants" id="OB07G19840.1">
    <property type="protein sequence ID" value="OB07G19840.1"/>
    <property type="gene ID" value="OB07G19840"/>
</dbReference>